<protein>
    <submittedName>
        <fullName evidence="10">Efflux transporter periplasmic adaptor subunit</fullName>
    </submittedName>
</protein>
<comment type="subcellular location">
    <subcellularLocation>
        <location evidence="1">Cell envelope</location>
    </subcellularLocation>
</comment>
<dbReference type="Gene3D" id="2.40.30.170">
    <property type="match status" value="1"/>
</dbReference>
<dbReference type="NCBIfam" id="TIGR01730">
    <property type="entry name" value="RND_mfp"/>
    <property type="match status" value="1"/>
</dbReference>
<feature type="domain" description="Multidrug resistance protein MdtA-like alpha-helical hairpin" evidence="6">
    <location>
        <begin position="112"/>
        <end position="181"/>
    </location>
</feature>
<dbReference type="InterPro" id="IPR058625">
    <property type="entry name" value="MdtA-like_BSH"/>
</dbReference>
<evidence type="ECO:0000259" key="8">
    <source>
        <dbReference type="Pfam" id="PF25944"/>
    </source>
</evidence>
<dbReference type="GO" id="GO:0046677">
    <property type="term" value="P:response to antibiotic"/>
    <property type="evidence" value="ECO:0007669"/>
    <property type="project" value="TreeGrafter"/>
</dbReference>
<reference evidence="10 11" key="1">
    <citation type="submission" date="2017-05" db="EMBL/GenBank/DDBJ databases">
        <title>Complete and WGS of Bordetella genogroups.</title>
        <authorList>
            <person name="Spilker T."/>
            <person name="LiPuma J."/>
        </authorList>
    </citation>
    <scope>NUCLEOTIDE SEQUENCE [LARGE SCALE GENOMIC DNA]</scope>
    <source>
        <strain evidence="10 11">AU9919</strain>
    </source>
</reference>
<feature type="domain" description="Multidrug resistance protein MdtA-like beta-barrel" evidence="8">
    <location>
        <begin position="217"/>
        <end position="303"/>
    </location>
</feature>
<dbReference type="PANTHER" id="PTHR30158:SF26">
    <property type="entry name" value="RESISTANCE-NODULATION-CELL DIVISION (RND) MULTIDRUG EFFLUX MEMBRANE FUSION PROTEIN MEXE"/>
    <property type="match status" value="1"/>
</dbReference>
<evidence type="ECO:0000256" key="3">
    <source>
        <dbReference type="SAM" id="Coils"/>
    </source>
</evidence>
<feature type="compositionally biased region" description="Basic and acidic residues" evidence="4">
    <location>
        <begin position="383"/>
        <end position="400"/>
    </location>
</feature>
<dbReference type="EMBL" id="NEVQ01000001">
    <property type="protein sequence ID" value="OZI67597.1"/>
    <property type="molecule type" value="Genomic_DNA"/>
</dbReference>
<dbReference type="GO" id="GO:0030313">
    <property type="term" value="C:cell envelope"/>
    <property type="evidence" value="ECO:0007669"/>
    <property type="project" value="UniProtKB-SubCell"/>
</dbReference>
<dbReference type="InterPro" id="IPR058626">
    <property type="entry name" value="MdtA-like_b-barrel"/>
</dbReference>
<dbReference type="SUPFAM" id="SSF111369">
    <property type="entry name" value="HlyD-like secretion proteins"/>
    <property type="match status" value="1"/>
</dbReference>
<keyword evidence="11" id="KW-1185">Reference proteome</keyword>
<dbReference type="Pfam" id="PF25876">
    <property type="entry name" value="HH_MFP_RND"/>
    <property type="match status" value="1"/>
</dbReference>
<name>A0A261V1B2_9BORD</name>
<dbReference type="InterPro" id="IPR058627">
    <property type="entry name" value="MdtA-like_C"/>
</dbReference>
<proteinExistence type="inferred from homology"/>
<dbReference type="FunFam" id="2.40.420.20:FF:000001">
    <property type="entry name" value="Efflux RND transporter periplasmic adaptor subunit"/>
    <property type="match status" value="1"/>
</dbReference>
<organism evidence="10 11">
    <name type="scientific">Bordetella genomosp. 4</name>
    <dbReference type="NCBI Taxonomy" id="463044"/>
    <lineage>
        <taxon>Bacteria</taxon>
        <taxon>Pseudomonadati</taxon>
        <taxon>Pseudomonadota</taxon>
        <taxon>Betaproteobacteria</taxon>
        <taxon>Burkholderiales</taxon>
        <taxon>Alcaligenaceae</taxon>
        <taxon>Bordetella</taxon>
    </lineage>
</organism>
<dbReference type="Pfam" id="PF25917">
    <property type="entry name" value="BSH_RND"/>
    <property type="match status" value="1"/>
</dbReference>
<gene>
    <name evidence="10" type="ORF">CAL20_00705</name>
</gene>
<dbReference type="AlphaFoldDB" id="A0A261V1B2"/>
<dbReference type="Pfam" id="PF25967">
    <property type="entry name" value="RND-MFP_C"/>
    <property type="match status" value="1"/>
</dbReference>
<evidence type="ECO:0000256" key="2">
    <source>
        <dbReference type="ARBA" id="ARBA00009477"/>
    </source>
</evidence>
<sequence length="421" mass="45662">MTSTLSPRWFMRLGTAAIALAASLGLTACEQAAEGKEQAAEPLPAQVTVELVEQRQIQQWDTFNGRIAAMESVEIRPRVSGYIDAVNFQDGQPVRKGQALFTIDARPYQAALASAQAQLQHARAAAALARTQDKRARALLPDRAISAEEADNRASTLAQALANVQAAEAALATAQLDLDFTVVRAPIDGIVGRAMLTAGNLAQANTSVLTTLVSQDPVYVYFDADEQSLLRNKQIARTAADRSTDTTLVRIALANEDSFAHQGTVSFTDNRLDPQTGTLRVRATLPNAQGLFTPGMFARVQMQTPAKFNAILIDDKAVLTDQDRKYAYVVGQGNRAERRELQLGRLFEGRRIVESGLQPGDQVVVAGMQRIYYPGMPLAPTTRNDKEPAKPASTDRDQPRDSVAQLHVTSSAKETAALRRP</sequence>
<dbReference type="Gene3D" id="1.10.287.470">
    <property type="entry name" value="Helix hairpin bin"/>
    <property type="match status" value="1"/>
</dbReference>
<dbReference type="Proteomes" id="UP000216885">
    <property type="component" value="Unassembled WGS sequence"/>
</dbReference>
<keyword evidence="5" id="KW-0732">Signal</keyword>
<evidence type="ECO:0000313" key="11">
    <source>
        <dbReference type="Proteomes" id="UP000216885"/>
    </source>
</evidence>
<feature type="signal peptide" evidence="5">
    <location>
        <begin position="1"/>
        <end position="32"/>
    </location>
</feature>
<evidence type="ECO:0000313" key="10">
    <source>
        <dbReference type="EMBL" id="OZI67597.1"/>
    </source>
</evidence>
<dbReference type="Pfam" id="PF25944">
    <property type="entry name" value="Beta-barrel_RND"/>
    <property type="match status" value="1"/>
</dbReference>
<feature type="chain" id="PRO_5011994844" evidence="5">
    <location>
        <begin position="33"/>
        <end position="421"/>
    </location>
</feature>
<evidence type="ECO:0000259" key="6">
    <source>
        <dbReference type="Pfam" id="PF25876"/>
    </source>
</evidence>
<dbReference type="RefSeq" id="WP_256981316.1">
    <property type="nucleotide sequence ID" value="NZ_NEVQ01000001.1"/>
</dbReference>
<dbReference type="Gene3D" id="2.40.420.20">
    <property type="match status" value="1"/>
</dbReference>
<accession>A0A261V1B2</accession>
<evidence type="ECO:0000259" key="7">
    <source>
        <dbReference type="Pfam" id="PF25917"/>
    </source>
</evidence>
<evidence type="ECO:0000256" key="5">
    <source>
        <dbReference type="SAM" id="SignalP"/>
    </source>
</evidence>
<comment type="similarity">
    <text evidence="2">Belongs to the membrane fusion protein (MFP) (TC 8.A.1) family.</text>
</comment>
<keyword evidence="3" id="KW-0175">Coiled coil</keyword>
<dbReference type="GO" id="GO:0022857">
    <property type="term" value="F:transmembrane transporter activity"/>
    <property type="evidence" value="ECO:0007669"/>
    <property type="project" value="InterPro"/>
</dbReference>
<feature type="domain" description="Multidrug resistance protein MdtA-like barrel-sandwich hybrid" evidence="7">
    <location>
        <begin position="72"/>
        <end position="207"/>
    </location>
</feature>
<comment type="caution">
    <text evidence="10">The sequence shown here is derived from an EMBL/GenBank/DDBJ whole genome shotgun (WGS) entry which is preliminary data.</text>
</comment>
<dbReference type="InterPro" id="IPR006143">
    <property type="entry name" value="RND_pump_MFP"/>
</dbReference>
<feature type="coiled-coil region" evidence="3">
    <location>
        <begin position="112"/>
        <end position="177"/>
    </location>
</feature>
<evidence type="ECO:0000256" key="4">
    <source>
        <dbReference type="SAM" id="MobiDB-lite"/>
    </source>
</evidence>
<dbReference type="InterPro" id="IPR058624">
    <property type="entry name" value="MdtA-like_HH"/>
</dbReference>
<dbReference type="PANTHER" id="PTHR30158">
    <property type="entry name" value="ACRA/E-RELATED COMPONENT OF DRUG EFFLUX TRANSPORTER"/>
    <property type="match status" value="1"/>
</dbReference>
<dbReference type="Gene3D" id="2.40.50.100">
    <property type="match status" value="1"/>
</dbReference>
<feature type="domain" description="Multidrug resistance protein MdtA-like C-terminal permuted SH3" evidence="9">
    <location>
        <begin position="309"/>
        <end position="370"/>
    </location>
</feature>
<evidence type="ECO:0000256" key="1">
    <source>
        <dbReference type="ARBA" id="ARBA00004196"/>
    </source>
</evidence>
<dbReference type="GO" id="GO:0005886">
    <property type="term" value="C:plasma membrane"/>
    <property type="evidence" value="ECO:0007669"/>
    <property type="project" value="TreeGrafter"/>
</dbReference>
<evidence type="ECO:0000259" key="9">
    <source>
        <dbReference type="Pfam" id="PF25967"/>
    </source>
</evidence>
<feature type="region of interest" description="Disordered" evidence="4">
    <location>
        <begin position="375"/>
        <end position="421"/>
    </location>
</feature>